<evidence type="ECO:0000259" key="5">
    <source>
        <dbReference type="PROSITE" id="PS50931"/>
    </source>
</evidence>
<dbReference type="EMBL" id="RXFT01000016">
    <property type="protein sequence ID" value="RUR70891.1"/>
    <property type="molecule type" value="Genomic_DNA"/>
</dbReference>
<dbReference type="PRINTS" id="PR00039">
    <property type="entry name" value="HTHLYSR"/>
</dbReference>
<dbReference type="InterPro" id="IPR005119">
    <property type="entry name" value="LysR_subst-bd"/>
</dbReference>
<organism evidence="6 7">
    <name type="scientific">Variovorax guangxiensis</name>
    <dbReference type="NCBI Taxonomy" id="1775474"/>
    <lineage>
        <taxon>Bacteria</taxon>
        <taxon>Pseudomonadati</taxon>
        <taxon>Pseudomonadota</taxon>
        <taxon>Betaproteobacteria</taxon>
        <taxon>Burkholderiales</taxon>
        <taxon>Comamonadaceae</taxon>
        <taxon>Variovorax</taxon>
    </lineage>
</organism>
<dbReference type="GO" id="GO:0000976">
    <property type="term" value="F:transcription cis-regulatory region binding"/>
    <property type="evidence" value="ECO:0007669"/>
    <property type="project" value="TreeGrafter"/>
</dbReference>
<proteinExistence type="inferred from homology"/>
<feature type="domain" description="HTH lysR-type" evidence="5">
    <location>
        <begin position="8"/>
        <end position="65"/>
    </location>
</feature>
<dbReference type="Gene3D" id="3.40.190.10">
    <property type="entry name" value="Periplasmic binding protein-like II"/>
    <property type="match status" value="2"/>
</dbReference>
<evidence type="ECO:0000256" key="3">
    <source>
        <dbReference type="ARBA" id="ARBA00023125"/>
    </source>
</evidence>
<dbReference type="AlphaFoldDB" id="A0A433MSN2"/>
<comment type="similarity">
    <text evidence="1">Belongs to the LysR transcriptional regulatory family.</text>
</comment>
<evidence type="ECO:0000313" key="7">
    <source>
        <dbReference type="Proteomes" id="UP000281118"/>
    </source>
</evidence>
<dbReference type="PANTHER" id="PTHR30126:SF2">
    <property type="entry name" value="HTH-TYPE TRANSCRIPTIONAL REGULATOR YJIE"/>
    <property type="match status" value="1"/>
</dbReference>
<dbReference type="OrthoDB" id="8715249at2"/>
<dbReference type="InterPro" id="IPR000847">
    <property type="entry name" value="LysR_HTH_N"/>
</dbReference>
<dbReference type="Pfam" id="PF03466">
    <property type="entry name" value="LysR_substrate"/>
    <property type="match status" value="1"/>
</dbReference>
<dbReference type="RefSeq" id="WP_126024993.1">
    <property type="nucleotide sequence ID" value="NZ_RXFT01000016.1"/>
</dbReference>
<dbReference type="SUPFAM" id="SSF53850">
    <property type="entry name" value="Periplasmic binding protein-like II"/>
    <property type="match status" value="1"/>
</dbReference>
<gene>
    <name evidence="6" type="ORF">EJP67_27920</name>
</gene>
<dbReference type="PANTHER" id="PTHR30126">
    <property type="entry name" value="HTH-TYPE TRANSCRIPTIONAL REGULATOR"/>
    <property type="match status" value="1"/>
</dbReference>
<reference evidence="6 7" key="1">
    <citation type="submission" date="2018-12" db="EMBL/GenBank/DDBJ databases">
        <title>The genome sequences of Variovorax guangxiensis DSM 27352.</title>
        <authorList>
            <person name="Gao J."/>
            <person name="Sun J."/>
        </authorList>
    </citation>
    <scope>NUCLEOTIDE SEQUENCE [LARGE SCALE GENOMIC DNA]</scope>
    <source>
        <strain evidence="6 7">DSM 27352</strain>
    </source>
</reference>
<dbReference type="InterPro" id="IPR036388">
    <property type="entry name" value="WH-like_DNA-bd_sf"/>
</dbReference>
<dbReference type="InterPro" id="IPR036390">
    <property type="entry name" value="WH_DNA-bd_sf"/>
</dbReference>
<comment type="caution">
    <text evidence="6">The sequence shown here is derived from an EMBL/GenBank/DDBJ whole genome shotgun (WGS) entry which is preliminary data.</text>
</comment>
<keyword evidence="3" id="KW-0238">DNA-binding</keyword>
<dbReference type="SUPFAM" id="SSF46785">
    <property type="entry name" value="Winged helix' DNA-binding domain"/>
    <property type="match status" value="1"/>
</dbReference>
<sequence length="311" mass="33400">MGPGNRPLDLEWLEDFLALAETGNFSRAAQARSIAQPAFSRHIRSLEEWVGVDLFDRSAHPTALTAAGKRFQPLLQEVLAGLEAARIKARAAHDLAAASLSFAATHVLSLTFFPRWLAGVESRLSMGPIQTVSDSSYACEDLMLQRRVQFVLCHGHADAPGRLDEAQYPVRRLSEDVLVPVSAPDTGGAPLHALGKGQSPSVLAYSEASGLGRIMRAIQDIEFGKDFATSLSIVFTAHHAALLRTMALEGRGLAWLPMSLVSDDLRGGALVDAGAGGWRVPVDIRLYRQQAQMAPVAEALWGLVSESSSVA</sequence>
<evidence type="ECO:0000256" key="4">
    <source>
        <dbReference type="ARBA" id="ARBA00023163"/>
    </source>
</evidence>
<dbReference type="GO" id="GO:0003700">
    <property type="term" value="F:DNA-binding transcription factor activity"/>
    <property type="evidence" value="ECO:0007669"/>
    <property type="project" value="InterPro"/>
</dbReference>
<name>A0A433MSN2_9BURK</name>
<evidence type="ECO:0000256" key="1">
    <source>
        <dbReference type="ARBA" id="ARBA00009437"/>
    </source>
</evidence>
<keyword evidence="4" id="KW-0804">Transcription</keyword>
<accession>A0A433MSN2</accession>
<dbReference type="PROSITE" id="PS50931">
    <property type="entry name" value="HTH_LYSR"/>
    <property type="match status" value="1"/>
</dbReference>
<dbReference type="Pfam" id="PF00126">
    <property type="entry name" value="HTH_1"/>
    <property type="match status" value="1"/>
</dbReference>
<keyword evidence="2" id="KW-0805">Transcription regulation</keyword>
<protein>
    <submittedName>
        <fullName evidence="6">LysR family transcriptional regulator</fullName>
    </submittedName>
</protein>
<evidence type="ECO:0000313" key="6">
    <source>
        <dbReference type="EMBL" id="RUR70891.1"/>
    </source>
</evidence>
<dbReference type="Proteomes" id="UP000281118">
    <property type="component" value="Unassembled WGS sequence"/>
</dbReference>
<dbReference type="Gene3D" id="1.10.10.10">
    <property type="entry name" value="Winged helix-like DNA-binding domain superfamily/Winged helix DNA-binding domain"/>
    <property type="match status" value="1"/>
</dbReference>
<evidence type="ECO:0000256" key="2">
    <source>
        <dbReference type="ARBA" id="ARBA00023015"/>
    </source>
</evidence>